<name>A0A0F7L7E4_9VIRU</name>
<reference evidence="1" key="1">
    <citation type="journal article" date="2015" name="Front. Microbiol.">
        <title>Combining genomic sequencing methods to explore viral diversity and reveal potential virus-host interactions.</title>
        <authorList>
            <person name="Chow C.E."/>
            <person name="Winget D.M."/>
            <person name="White R.A.III."/>
            <person name="Hallam S.J."/>
            <person name="Suttle C.A."/>
        </authorList>
    </citation>
    <scope>NUCLEOTIDE SEQUENCE</scope>
    <source>
        <strain evidence="1">H4084948</strain>
    </source>
</reference>
<sequence length="111" mass="13142">MKTLDILKEKKEEIIDGILNKLGEAFDDSHCNKMFCFDYDEKNDKIEVDYFSYTGQIVSQDNYIYSVKDYEIPSVDELGYDDYFDVDYDAIGYREFINADIDQHIMNLENI</sequence>
<evidence type="ECO:0000313" key="1">
    <source>
        <dbReference type="EMBL" id="AKH47478.1"/>
    </source>
</evidence>
<organism evidence="1">
    <name type="scientific">uncultured marine virus</name>
    <dbReference type="NCBI Taxonomy" id="186617"/>
    <lineage>
        <taxon>Viruses</taxon>
        <taxon>environmental samples</taxon>
    </lineage>
</organism>
<accession>A0A0F7L7E4</accession>
<protein>
    <submittedName>
        <fullName evidence="1">Uncharacterized protein</fullName>
    </submittedName>
</protein>
<proteinExistence type="predicted"/>
<dbReference type="EMBL" id="KR029595">
    <property type="protein sequence ID" value="AKH47478.1"/>
    <property type="molecule type" value="Genomic_DNA"/>
</dbReference>
<reference evidence="1" key="2">
    <citation type="submission" date="2015-03" db="EMBL/GenBank/DDBJ databases">
        <authorList>
            <person name="Chow C.-E.T."/>
            <person name="Winget D.M."/>
            <person name="White R.A.III."/>
            <person name="Hallam S.J."/>
            <person name="Suttle C.A."/>
        </authorList>
    </citation>
    <scope>NUCLEOTIDE SEQUENCE</scope>
    <source>
        <strain evidence="1">H4084948</strain>
    </source>
</reference>